<accession>A0A413VY04</accession>
<comment type="caution">
    <text evidence="1">The sequence shown here is derived from an EMBL/GenBank/DDBJ whole genome shotgun (WGS) entry which is preliminary data.</text>
</comment>
<proteinExistence type="predicted"/>
<gene>
    <name evidence="1" type="ORF">DW888_01215</name>
</gene>
<name>A0A413VY04_9BACE</name>
<dbReference type="EMBL" id="QSGO01000001">
    <property type="protein sequence ID" value="RHB38464.1"/>
    <property type="molecule type" value="Genomic_DNA"/>
</dbReference>
<evidence type="ECO:0000313" key="2">
    <source>
        <dbReference type="Proteomes" id="UP000284379"/>
    </source>
</evidence>
<evidence type="ECO:0000313" key="1">
    <source>
        <dbReference type="EMBL" id="RHB38464.1"/>
    </source>
</evidence>
<sequence length="61" mass="6703">MYGASVCNVVLDVHVKQDSAPGKGAFLSEIDKAQYRARVAILPRTLPVLKDTSGKLHYFQV</sequence>
<organism evidence="1 2">
    <name type="scientific">Bacteroides nordii</name>
    <dbReference type="NCBI Taxonomy" id="291645"/>
    <lineage>
        <taxon>Bacteria</taxon>
        <taxon>Pseudomonadati</taxon>
        <taxon>Bacteroidota</taxon>
        <taxon>Bacteroidia</taxon>
        <taxon>Bacteroidales</taxon>
        <taxon>Bacteroidaceae</taxon>
        <taxon>Bacteroides</taxon>
    </lineage>
</organism>
<protein>
    <submittedName>
        <fullName evidence="1">Uncharacterized protein</fullName>
    </submittedName>
</protein>
<reference evidence="1 2" key="1">
    <citation type="submission" date="2018-08" db="EMBL/GenBank/DDBJ databases">
        <title>A genome reference for cultivated species of the human gut microbiota.</title>
        <authorList>
            <person name="Zou Y."/>
            <person name="Xue W."/>
            <person name="Luo G."/>
        </authorList>
    </citation>
    <scope>NUCLEOTIDE SEQUENCE [LARGE SCALE GENOMIC DNA]</scope>
    <source>
        <strain evidence="1 2">AM40-30BH</strain>
    </source>
</reference>
<dbReference type="Proteomes" id="UP000284379">
    <property type="component" value="Unassembled WGS sequence"/>
</dbReference>
<dbReference type="AlphaFoldDB" id="A0A413VY04"/>